<dbReference type="InterPro" id="IPR018389">
    <property type="entry name" value="DctP_fam"/>
</dbReference>
<dbReference type="EMBL" id="CP002810">
    <property type="protein sequence ID" value="AEG43881.1"/>
    <property type="molecule type" value="Genomic_DNA"/>
</dbReference>
<keyword evidence="2" id="KW-0813">Transport</keyword>
<evidence type="ECO:0000256" key="1">
    <source>
        <dbReference type="ARBA" id="ARBA00009023"/>
    </source>
</evidence>
<comment type="similarity">
    <text evidence="1">Belongs to the bacterial solute-binding protein 7 family.</text>
</comment>
<evidence type="ECO:0000256" key="2">
    <source>
        <dbReference type="ARBA" id="ARBA00022448"/>
    </source>
</evidence>
<dbReference type="Pfam" id="PF03480">
    <property type="entry name" value="DctP"/>
    <property type="match status" value="1"/>
</dbReference>
<dbReference type="InterPro" id="IPR038404">
    <property type="entry name" value="TRAP_DctP_sf"/>
</dbReference>
<dbReference type="PANTHER" id="PTHR33376">
    <property type="match status" value="1"/>
</dbReference>
<keyword evidence="5" id="KW-1185">Reference proteome</keyword>
<dbReference type="AlphaFoldDB" id="F6FRC0"/>
<dbReference type="eggNOG" id="COG1638">
    <property type="taxonomic scope" value="Bacteria"/>
</dbReference>
<dbReference type="RefSeq" id="WP_013838273.1">
    <property type="nucleotide sequence ID" value="NC_015588.1"/>
</dbReference>
<sequence>MNRDGARARDFQVIQTATVALVATALLAACDTSVGAQKSGGGAVEAVRVATIDPEGRPSSDDVEVFAAALQSGSSGAWETEVVWRAHTTDPAVHVELDTGVDFVESVAEGLRSGRFEVALLPDSILTASGSDTMRAIKAPFLVRHDAVVERIVLGSVGERLLEDLEGTGVVGLAVLPETLRHPVTYDAPLTGPETYAGRTFRALDPAAPPLFEALGARVRDANEGRVNVDFDAADSAFGQYASLAAGAVFVGDVTLWPKLNVLVAAEDWYTSLTDAQREQVLAAAKEAQAHSLETTPTDPEYGADYCAMNGTIVLAGLDAVRGLEEATAPLRAEVAEDPRTSDVYAELEAMTQAAGDPPPVAPCAPDIDQGELVRAEGEFPEGTFRAERTVEQFTDAGVDAGHARDHAGVWTLVFEDGKFLDPGCPGSTYVVQDGRVSVRLGPRGPTCGSAAGKDLFDAAWTYDGQFLQLVDVRGGADGPEWQEFHEILWGSTPWVQID</sequence>
<evidence type="ECO:0000256" key="3">
    <source>
        <dbReference type="ARBA" id="ARBA00022729"/>
    </source>
</evidence>
<dbReference type="Gene3D" id="3.40.190.170">
    <property type="entry name" value="Bacterial extracellular solute-binding protein, family 7"/>
    <property type="match status" value="1"/>
</dbReference>
<dbReference type="HOGENOM" id="CLU_546037_0_0_11"/>
<reference evidence="4 5" key="1">
    <citation type="submission" date="2011-05" db="EMBL/GenBank/DDBJ databases">
        <title>Complete sequence of Isoptericola variabilis 225.</title>
        <authorList>
            <consortium name="US DOE Joint Genome Institute"/>
            <person name="Lucas S."/>
            <person name="Han J."/>
            <person name="Lapidus A."/>
            <person name="Cheng J.-F."/>
            <person name="Goodwin L."/>
            <person name="Pitluck S."/>
            <person name="Peters L."/>
            <person name="Mikhailova N."/>
            <person name="Zeytun A."/>
            <person name="Han C."/>
            <person name="Tapia R."/>
            <person name="Land M."/>
            <person name="Hauser L."/>
            <person name="Kyrpides N."/>
            <person name="Ivanova N."/>
            <person name="Pagani I."/>
            <person name="Siebers A."/>
            <person name="Allgaier M."/>
            <person name="Thelen M."/>
            <person name="Hugenholtz P."/>
            <person name="Gladden J."/>
            <person name="Woyke T."/>
        </authorList>
    </citation>
    <scope>NUCLEOTIDE SEQUENCE [LARGE SCALE GENOMIC DNA]</scope>
    <source>
        <strain evidence="5">225</strain>
    </source>
</reference>
<evidence type="ECO:0000313" key="5">
    <source>
        <dbReference type="Proteomes" id="UP000009236"/>
    </source>
</evidence>
<evidence type="ECO:0000313" key="4">
    <source>
        <dbReference type="EMBL" id="AEG43881.1"/>
    </source>
</evidence>
<name>F6FRC0_ISOV2</name>
<accession>F6FRC0</accession>
<dbReference type="PROSITE" id="PS51257">
    <property type="entry name" value="PROKAR_LIPOPROTEIN"/>
    <property type="match status" value="1"/>
</dbReference>
<proteinExistence type="inferred from homology"/>
<dbReference type="KEGG" id="iva:Isova_1106"/>
<protein>
    <submittedName>
        <fullName evidence="4">Extracellular solute-binding protein, family 7</fullName>
    </submittedName>
</protein>
<dbReference type="PANTHER" id="PTHR33376:SF7">
    <property type="entry name" value="C4-DICARBOXYLATE-BINDING PROTEIN DCTB"/>
    <property type="match status" value="1"/>
</dbReference>
<organism evidence="5">
    <name type="scientific">Isoptericola variabilis (strain 225)</name>
    <dbReference type="NCBI Taxonomy" id="743718"/>
    <lineage>
        <taxon>Bacteria</taxon>
        <taxon>Bacillati</taxon>
        <taxon>Actinomycetota</taxon>
        <taxon>Actinomycetes</taxon>
        <taxon>Micrococcales</taxon>
        <taxon>Promicromonosporaceae</taxon>
        <taxon>Isoptericola</taxon>
    </lineage>
</organism>
<dbReference type="GO" id="GO:0055085">
    <property type="term" value="P:transmembrane transport"/>
    <property type="evidence" value="ECO:0007669"/>
    <property type="project" value="InterPro"/>
</dbReference>
<gene>
    <name evidence="4" type="ordered locus">Isova_1106</name>
</gene>
<keyword evidence="3" id="KW-0732">Signal</keyword>
<dbReference type="STRING" id="743718.Isova_1106"/>
<dbReference type="Proteomes" id="UP000009236">
    <property type="component" value="Chromosome"/>
</dbReference>